<dbReference type="InterPro" id="IPR010730">
    <property type="entry name" value="HET"/>
</dbReference>
<dbReference type="STRING" id="2656787.A0A370TDP7"/>
<feature type="domain" description="Heterokaryon incompatibility" evidence="2">
    <location>
        <begin position="89"/>
        <end position="225"/>
    </location>
</feature>
<evidence type="ECO:0000313" key="4">
    <source>
        <dbReference type="Proteomes" id="UP000254866"/>
    </source>
</evidence>
<dbReference type="GeneID" id="43601877"/>
<evidence type="ECO:0000256" key="1">
    <source>
        <dbReference type="SAM" id="MobiDB-lite"/>
    </source>
</evidence>
<dbReference type="AlphaFoldDB" id="A0A370TDP7"/>
<keyword evidence="4" id="KW-1185">Reference proteome</keyword>
<protein>
    <recommendedName>
        <fullName evidence="2">Heterokaryon incompatibility domain-containing protein</fullName>
    </recommendedName>
</protein>
<name>A0A370TDP7_9HELO</name>
<sequence length="721" mass="81787">MNHLAGGITPEEEQTEELLSDLESAFENGEYDPEWINYDLLRWNICNCEVQHGPECRQVYINVERPLLWLIDVQEHCLVDARLYPTARYAALSYVWGGDQKCKTELCNIEARQLLGSLSEENKGVELPQTIRDTIHLVCRLGIRFLWVDSLCIVQDDTDAKQSQIDAMGSIYRQAFVTIIACKGGHADFGLHGLRDVSNPKPRDRKSAADEHQLPWYTRGWTFQELVCSNRRIIFADEFTWECSHTGQSESTGTWTGHTSVPMSHIWGRDFNFLSADMQKYGEIVDDYTSRNLTFPTDILYAFKGILSLLEQSFKAGFLYAIPEDFFDIGLLWQPMSSEAIPRLPNLNEKGIHFPSWSWLAWKLTWEGGIDCNNFHRAYGRVRFSHEWYYQISDIAGHAGFLSLCRWYRYKDRKWKQIMSSSKIEESRDSSRHIGLDAVAFGAAISVIDGFIYPELQEECQIIYCYASRGSFQIAERSLPEELQLQLGVSGFPYDGLRLPHLCILDSRGAICGVLPRGVPHGTPVEAVYDFIAISKISILRRIPCSHTTEDEAILFGRKRKKRKEADNVEADSVEADSVEADSVEADSVEADSVEGDSIEGDSMEADSVEEDSVEEDSVEEDSVEGDSIEGDSMEADSVEADSVEADSVEEDSVEGEYEKDKTDDDSEVESSTIEDSCYCRYNVLLVEQRGSIAYSRVALGLIISEVWEREKTEMVYVQLR</sequence>
<comment type="caution">
    <text evidence="3">The sequence shown here is derived from an EMBL/GenBank/DDBJ whole genome shotgun (WGS) entry which is preliminary data.</text>
</comment>
<feature type="compositionally biased region" description="Acidic residues" evidence="1">
    <location>
        <begin position="568"/>
        <end position="656"/>
    </location>
</feature>
<feature type="region of interest" description="Disordered" evidence="1">
    <location>
        <begin position="566"/>
        <end position="673"/>
    </location>
</feature>
<reference evidence="3 4" key="1">
    <citation type="journal article" date="2018" name="IMA Fungus">
        <title>IMA Genome-F 9: Draft genome sequence of Annulohypoxylon stygium, Aspergillus mulundensis, Berkeleyomyces basicola (syn. Thielaviopsis basicola), Ceratocystis smalleyi, two Cercospora beticola strains, Coleophoma cylindrospora, Fusarium fracticaudum, Phialophora cf. hyalina, and Morchella septimelata.</title>
        <authorList>
            <person name="Wingfield B.D."/>
            <person name="Bills G.F."/>
            <person name="Dong Y."/>
            <person name="Huang W."/>
            <person name="Nel W.J."/>
            <person name="Swalarsk-Parry B.S."/>
            <person name="Vaghefi N."/>
            <person name="Wilken P.M."/>
            <person name="An Z."/>
            <person name="de Beer Z.W."/>
            <person name="De Vos L."/>
            <person name="Chen L."/>
            <person name="Duong T.A."/>
            <person name="Gao Y."/>
            <person name="Hammerbacher A."/>
            <person name="Kikkert J.R."/>
            <person name="Li Y."/>
            <person name="Li H."/>
            <person name="Li K."/>
            <person name="Li Q."/>
            <person name="Liu X."/>
            <person name="Ma X."/>
            <person name="Naidoo K."/>
            <person name="Pethybridge S.J."/>
            <person name="Sun J."/>
            <person name="Steenkamp E.T."/>
            <person name="van der Nest M.A."/>
            <person name="van Wyk S."/>
            <person name="Wingfield M.J."/>
            <person name="Xiong C."/>
            <person name="Yue Q."/>
            <person name="Zhang X."/>
        </authorList>
    </citation>
    <scope>NUCLEOTIDE SEQUENCE [LARGE SCALE GENOMIC DNA]</scope>
    <source>
        <strain evidence="3 4">BP 5553</strain>
    </source>
</reference>
<evidence type="ECO:0000313" key="3">
    <source>
        <dbReference type="EMBL" id="RDL32572.1"/>
    </source>
</evidence>
<gene>
    <name evidence="3" type="ORF">BP5553_09028</name>
</gene>
<accession>A0A370TDP7</accession>
<dbReference type="OrthoDB" id="5135333at2759"/>
<dbReference type="PANTHER" id="PTHR33112:SF12">
    <property type="entry name" value="HETEROKARYON INCOMPATIBILITY DOMAIN-CONTAINING PROTEIN"/>
    <property type="match status" value="1"/>
</dbReference>
<dbReference type="Proteomes" id="UP000254866">
    <property type="component" value="Unassembled WGS sequence"/>
</dbReference>
<proteinExistence type="predicted"/>
<dbReference type="EMBL" id="NPIC01000010">
    <property type="protein sequence ID" value="RDL32572.1"/>
    <property type="molecule type" value="Genomic_DNA"/>
</dbReference>
<evidence type="ECO:0000259" key="2">
    <source>
        <dbReference type="Pfam" id="PF06985"/>
    </source>
</evidence>
<organism evidence="3 4">
    <name type="scientific">Venustampulla echinocandica</name>
    <dbReference type="NCBI Taxonomy" id="2656787"/>
    <lineage>
        <taxon>Eukaryota</taxon>
        <taxon>Fungi</taxon>
        <taxon>Dikarya</taxon>
        <taxon>Ascomycota</taxon>
        <taxon>Pezizomycotina</taxon>
        <taxon>Leotiomycetes</taxon>
        <taxon>Helotiales</taxon>
        <taxon>Pleuroascaceae</taxon>
        <taxon>Venustampulla</taxon>
    </lineage>
</organism>
<dbReference type="Pfam" id="PF06985">
    <property type="entry name" value="HET"/>
    <property type="match status" value="1"/>
</dbReference>
<dbReference type="RefSeq" id="XP_031866294.1">
    <property type="nucleotide sequence ID" value="XM_032017651.1"/>
</dbReference>
<dbReference type="PANTHER" id="PTHR33112">
    <property type="entry name" value="DOMAIN PROTEIN, PUTATIVE-RELATED"/>
    <property type="match status" value="1"/>
</dbReference>